<evidence type="ECO:0000313" key="2">
    <source>
        <dbReference type="EMBL" id="SMD26626.1"/>
    </source>
</evidence>
<keyword evidence="3" id="KW-1185">Reference proteome</keyword>
<dbReference type="AlphaFoldDB" id="A0A1W2FYA1"/>
<dbReference type="GO" id="GO:0003700">
    <property type="term" value="F:DNA-binding transcription factor activity"/>
    <property type="evidence" value="ECO:0007669"/>
    <property type="project" value="InterPro"/>
</dbReference>
<dbReference type="InterPro" id="IPR039422">
    <property type="entry name" value="MarR/SlyA-like"/>
</dbReference>
<dbReference type="Proteomes" id="UP000192674">
    <property type="component" value="Unassembled WGS sequence"/>
</dbReference>
<gene>
    <name evidence="2" type="ORF">SAMN05661093_10209</name>
</gene>
<dbReference type="Gene3D" id="1.10.10.10">
    <property type="entry name" value="Winged helix-like DNA-binding domain superfamily/Winged helix DNA-binding domain"/>
    <property type="match status" value="1"/>
</dbReference>
<organism evidence="2 3">
    <name type="scientific">Kibdelosporangium aridum</name>
    <dbReference type="NCBI Taxonomy" id="2030"/>
    <lineage>
        <taxon>Bacteria</taxon>
        <taxon>Bacillati</taxon>
        <taxon>Actinomycetota</taxon>
        <taxon>Actinomycetes</taxon>
        <taxon>Pseudonocardiales</taxon>
        <taxon>Pseudonocardiaceae</taxon>
        <taxon>Kibdelosporangium</taxon>
    </lineage>
</organism>
<dbReference type="InterPro" id="IPR036388">
    <property type="entry name" value="WH-like_DNA-bd_sf"/>
</dbReference>
<evidence type="ECO:0000259" key="1">
    <source>
        <dbReference type="PROSITE" id="PS50995"/>
    </source>
</evidence>
<sequence>MADPDLVARLLAVQQQAAALGTTLGDVIATRLGIAGTDLKCLFLLIQRPHTPRELAKELRVSPSAITSVVDRLEKAGFANREPSTSDRRQVVVTVVPERAQLATDLYMPLFTRMSEALTQYDREQLATLHHFAEQSVTVLRAEIERLSR</sequence>
<feature type="domain" description="HTH marR-type" evidence="1">
    <location>
        <begin position="3"/>
        <end position="138"/>
    </location>
</feature>
<reference evidence="2 3" key="1">
    <citation type="submission" date="2017-04" db="EMBL/GenBank/DDBJ databases">
        <authorList>
            <person name="Afonso C.L."/>
            <person name="Miller P.J."/>
            <person name="Scott M.A."/>
            <person name="Spackman E."/>
            <person name="Goraichik I."/>
            <person name="Dimitrov K.M."/>
            <person name="Suarez D.L."/>
            <person name="Swayne D.E."/>
        </authorList>
    </citation>
    <scope>NUCLEOTIDE SEQUENCE [LARGE SCALE GENOMIC DNA]</scope>
    <source>
        <strain evidence="2 3">DSM 43828</strain>
    </source>
</reference>
<dbReference type="SUPFAM" id="SSF46785">
    <property type="entry name" value="Winged helix' DNA-binding domain"/>
    <property type="match status" value="1"/>
</dbReference>
<dbReference type="EMBL" id="FWXV01000016">
    <property type="protein sequence ID" value="SMD26626.1"/>
    <property type="molecule type" value="Genomic_DNA"/>
</dbReference>
<dbReference type="PANTHER" id="PTHR33164:SF106">
    <property type="entry name" value="TRANSCRIPTIONAL REGULATORY PROTEIN"/>
    <property type="match status" value="1"/>
</dbReference>
<dbReference type="GO" id="GO:0003677">
    <property type="term" value="F:DNA binding"/>
    <property type="evidence" value="ECO:0007669"/>
    <property type="project" value="UniProtKB-KW"/>
</dbReference>
<dbReference type="SMART" id="SM00347">
    <property type="entry name" value="HTH_MARR"/>
    <property type="match status" value="1"/>
</dbReference>
<name>A0A1W2FYA1_KIBAR</name>
<keyword evidence="2" id="KW-0238">DNA-binding</keyword>
<dbReference type="Pfam" id="PF01047">
    <property type="entry name" value="MarR"/>
    <property type="match status" value="1"/>
</dbReference>
<dbReference type="InterPro" id="IPR000835">
    <property type="entry name" value="HTH_MarR-typ"/>
</dbReference>
<dbReference type="PANTHER" id="PTHR33164">
    <property type="entry name" value="TRANSCRIPTIONAL REGULATOR, MARR FAMILY"/>
    <property type="match status" value="1"/>
</dbReference>
<dbReference type="PROSITE" id="PS50995">
    <property type="entry name" value="HTH_MARR_2"/>
    <property type="match status" value="1"/>
</dbReference>
<evidence type="ECO:0000313" key="3">
    <source>
        <dbReference type="Proteomes" id="UP000192674"/>
    </source>
</evidence>
<dbReference type="PRINTS" id="PR00598">
    <property type="entry name" value="HTHMARR"/>
</dbReference>
<proteinExistence type="predicted"/>
<dbReference type="InterPro" id="IPR011991">
    <property type="entry name" value="ArsR-like_HTH"/>
</dbReference>
<protein>
    <submittedName>
        <fullName evidence="2">DNA-binding transcriptional regulator, MarR family</fullName>
    </submittedName>
</protein>
<dbReference type="OrthoDB" id="162531at2"/>
<dbReference type="InterPro" id="IPR036390">
    <property type="entry name" value="WH_DNA-bd_sf"/>
</dbReference>
<accession>A0A1W2FYA1</accession>
<dbReference type="RefSeq" id="WP_160097318.1">
    <property type="nucleotide sequence ID" value="NZ_FWXV01000016.1"/>
</dbReference>
<dbReference type="CDD" id="cd00090">
    <property type="entry name" value="HTH_ARSR"/>
    <property type="match status" value="1"/>
</dbReference>
<dbReference type="GO" id="GO:0006950">
    <property type="term" value="P:response to stress"/>
    <property type="evidence" value="ECO:0007669"/>
    <property type="project" value="TreeGrafter"/>
</dbReference>